<feature type="region of interest" description="Disordered" evidence="1">
    <location>
        <begin position="363"/>
        <end position="394"/>
    </location>
</feature>
<evidence type="ECO:0000259" key="2">
    <source>
        <dbReference type="SMART" id="SM00507"/>
    </source>
</evidence>
<accession>A0A3N4Z733</accession>
<feature type="compositionally biased region" description="Basic and acidic residues" evidence="1">
    <location>
        <begin position="165"/>
        <end position="177"/>
    </location>
</feature>
<feature type="region of interest" description="Disordered" evidence="1">
    <location>
        <begin position="156"/>
        <end position="203"/>
    </location>
</feature>
<reference evidence="3 4" key="1">
    <citation type="submission" date="2018-11" db="EMBL/GenBank/DDBJ databases">
        <title>Sequencing the genomes of 1000 actinobacteria strains.</title>
        <authorList>
            <person name="Klenk H.-P."/>
        </authorList>
    </citation>
    <scope>NUCLEOTIDE SEQUENCE [LARGE SCALE GENOMIC DNA]</scope>
    <source>
        <strain evidence="3 4">DSM 15700</strain>
    </source>
</reference>
<organism evidence="3 4">
    <name type="scientific">Myceligenerans xiligouense</name>
    <dbReference type="NCBI Taxonomy" id="253184"/>
    <lineage>
        <taxon>Bacteria</taxon>
        <taxon>Bacillati</taxon>
        <taxon>Actinomycetota</taxon>
        <taxon>Actinomycetes</taxon>
        <taxon>Micrococcales</taxon>
        <taxon>Promicromonosporaceae</taxon>
        <taxon>Myceligenerans</taxon>
    </lineage>
</organism>
<proteinExistence type="predicted"/>
<protein>
    <submittedName>
        <fullName evidence="3">Uncharacterized protein DUF222</fullName>
    </submittedName>
</protein>
<keyword evidence="4" id="KW-1185">Reference proteome</keyword>
<dbReference type="SMART" id="SM00507">
    <property type="entry name" value="HNHc"/>
    <property type="match status" value="1"/>
</dbReference>
<evidence type="ECO:0000313" key="3">
    <source>
        <dbReference type="EMBL" id="RPF21638.1"/>
    </source>
</evidence>
<dbReference type="AlphaFoldDB" id="A0A3N4Z733"/>
<evidence type="ECO:0000256" key="1">
    <source>
        <dbReference type="SAM" id="MobiDB-lite"/>
    </source>
</evidence>
<name>A0A3N4Z733_9MICO</name>
<evidence type="ECO:0000313" key="4">
    <source>
        <dbReference type="Proteomes" id="UP000280501"/>
    </source>
</evidence>
<dbReference type="EMBL" id="RKQZ01000001">
    <property type="protein sequence ID" value="RPF21638.1"/>
    <property type="molecule type" value="Genomic_DNA"/>
</dbReference>
<feature type="compositionally biased region" description="Low complexity" evidence="1">
    <location>
        <begin position="532"/>
        <end position="557"/>
    </location>
</feature>
<dbReference type="OrthoDB" id="5176970at2"/>
<feature type="compositionally biased region" description="Gly residues" evidence="1">
    <location>
        <begin position="191"/>
        <end position="200"/>
    </location>
</feature>
<feature type="region of interest" description="Disordered" evidence="1">
    <location>
        <begin position="532"/>
        <end position="567"/>
    </location>
</feature>
<dbReference type="InterPro" id="IPR003615">
    <property type="entry name" value="HNH_nuc"/>
</dbReference>
<dbReference type="CDD" id="cd00085">
    <property type="entry name" value="HNHc"/>
    <property type="match status" value="1"/>
</dbReference>
<gene>
    <name evidence="3" type="ORF">EDD34_2270</name>
</gene>
<dbReference type="RefSeq" id="WP_123814661.1">
    <property type="nucleotide sequence ID" value="NZ_RKQZ01000001.1"/>
</dbReference>
<dbReference type="Pfam" id="PF02720">
    <property type="entry name" value="DUF222"/>
    <property type="match status" value="3"/>
</dbReference>
<sequence length="567" mass="59616">MPENRRVSAGGARPVGELLAELEALATEIVATVGPEALRGDPALADSAGVTALVDASARLRRVGHRFDVLRATFLPLIDDAGLWALTGARTFATWLAAAEGVSRSTARRETRTATVLRDVLPVARKAALDGTIGPEHLRALVDVAPTSQARKDALAAPAIDAPFEDGRDGLQDKGYEGGRQAGLSDAVGDAGEGANGDGGPRVPTWEDQLLEWAGERQAEDFRGLVRYFAHRADPDADERGMKKARDKEYLNVSPTIDGFHVTGFLTPEHGDLVTTALGSVTGAPAAEDDRTPGQRRAQGLADLARTALDNGHIGTGAAVRPHLNVTVSWAELRGLAHHTDRPAGDADHTLLGALMPVQAHTGARPGGSATTPSWVAGQTRSPHSDPPAPASTPAVITGTGTCVPASLLRRITCDCEVTRIVFGPDGAVLDVGRAQRTVTGPMRRAVIARDKHCVWPGCDQPPSRCEVHHAVRHWADGGGTSVDNAALLCWHHHDRVDGQGITMRWTGNTAGARHSGWTLTDRNGREITLASTARGARSPARPPATSARAAPPRATSIHPPETSLAA</sequence>
<dbReference type="InterPro" id="IPR003870">
    <property type="entry name" value="DUF222"/>
</dbReference>
<comment type="caution">
    <text evidence="3">The sequence shown here is derived from an EMBL/GenBank/DDBJ whole genome shotgun (WGS) entry which is preliminary data.</text>
</comment>
<dbReference type="Proteomes" id="UP000280501">
    <property type="component" value="Unassembled WGS sequence"/>
</dbReference>
<feature type="compositionally biased region" description="Polar residues" evidence="1">
    <location>
        <begin position="369"/>
        <end position="382"/>
    </location>
</feature>
<feature type="domain" description="HNH nuclease" evidence="2">
    <location>
        <begin position="442"/>
        <end position="495"/>
    </location>
</feature>